<dbReference type="GO" id="GO:0005764">
    <property type="term" value="C:lysosome"/>
    <property type="evidence" value="ECO:0007669"/>
    <property type="project" value="TreeGrafter"/>
</dbReference>
<proteinExistence type="predicted"/>
<dbReference type="GO" id="GO:0005509">
    <property type="term" value="F:calcium ion binding"/>
    <property type="evidence" value="ECO:0007669"/>
    <property type="project" value="InterPro"/>
</dbReference>
<accession>A0A814HEE8</accession>
<dbReference type="Proteomes" id="UP000663879">
    <property type="component" value="Unassembled WGS sequence"/>
</dbReference>
<feature type="signal peptide" evidence="1">
    <location>
        <begin position="1"/>
        <end position="23"/>
    </location>
</feature>
<dbReference type="EMBL" id="CAJNOC010004074">
    <property type="protein sequence ID" value="CAF1008611.1"/>
    <property type="molecule type" value="Genomic_DNA"/>
</dbReference>
<evidence type="ECO:0000313" key="2">
    <source>
        <dbReference type="EMBL" id="CAF1008611.1"/>
    </source>
</evidence>
<gene>
    <name evidence="2" type="ORF">OXX778_LOCUS16779</name>
</gene>
<comment type="caution">
    <text evidence="2">The sequence shown here is derived from an EMBL/GenBank/DDBJ whole genome shotgun (WGS) entry which is preliminary data.</text>
</comment>
<keyword evidence="1" id="KW-0732">Signal</keyword>
<evidence type="ECO:0000313" key="3">
    <source>
        <dbReference type="Proteomes" id="UP000663879"/>
    </source>
</evidence>
<feature type="chain" id="PRO_5032309315" evidence="1">
    <location>
        <begin position="24"/>
        <end position="195"/>
    </location>
</feature>
<name>A0A814HEE8_9BILA</name>
<dbReference type="AlphaFoldDB" id="A0A814HEE8"/>
<dbReference type="PANTHER" id="PTHR10697">
    <property type="entry name" value="MAMMALIAN EPENDYMIN-RELATED PROTEIN 1"/>
    <property type="match status" value="1"/>
</dbReference>
<reference evidence="2" key="1">
    <citation type="submission" date="2021-02" db="EMBL/GenBank/DDBJ databases">
        <authorList>
            <person name="Nowell W R."/>
        </authorList>
    </citation>
    <scope>NUCLEOTIDE SEQUENCE</scope>
    <source>
        <strain evidence="2">Ploen Becks lab</strain>
    </source>
</reference>
<evidence type="ECO:0000256" key="1">
    <source>
        <dbReference type="SAM" id="SignalP"/>
    </source>
</evidence>
<dbReference type="Pfam" id="PF00811">
    <property type="entry name" value="Ependymin"/>
    <property type="match status" value="1"/>
</dbReference>
<dbReference type="InterPro" id="IPR001299">
    <property type="entry name" value="Ependymin"/>
</dbReference>
<protein>
    <submittedName>
        <fullName evidence="2">Uncharacterized protein</fullName>
    </submittedName>
</protein>
<organism evidence="2 3">
    <name type="scientific">Brachionus calyciflorus</name>
    <dbReference type="NCBI Taxonomy" id="104777"/>
    <lineage>
        <taxon>Eukaryota</taxon>
        <taxon>Metazoa</taxon>
        <taxon>Spiralia</taxon>
        <taxon>Gnathifera</taxon>
        <taxon>Rotifera</taxon>
        <taxon>Eurotatoria</taxon>
        <taxon>Monogononta</taxon>
        <taxon>Pseudotrocha</taxon>
        <taxon>Ploima</taxon>
        <taxon>Brachionidae</taxon>
        <taxon>Brachionus</taxon>
    </lineage>
</organism>
<keyword evidence="3" id="KW-1185">Reference proteome</keyword>
<dbReference type="OrthoDB" id="6084362at2759"/>
<dbReference type="GO" id="GO:0005576">
    <property type="term" value="C:extracellular region"/>
    <property type="evidence" value="ECO:0007669"/>
    <property type="project" value="InterPro"/>
</dbReference>
<dbReference type="GO" id="GO:0007160">
    <property type="term" value="P:cell-matrix adhesion"/>
    <property type="evidence" value="ECO:0007669"/>
    <property type="project" value="InterPro"/>
</dbReference>
<sequence>MKSFSLILIWSIFAFMLFVGGKADKPCKLPSKWKSNFYDRDDKAKLRSSIELFYDAENKQMRRIGYQKEGDNEDNLDTLLFFNEKIKYTYSFSTKKCEKSIIDFDWVDFDIPKNALYNGDQILGLTGSGLVATTWTAQVDMEGQKFQYVSLFTKTNCVPITVYLDNEKHNYQAFFLNVTVNAFDSDAFKIRTECL</sequence>
<dbReference type="PANTHER" id="PTHR10697:SF1">
    <property type="entry name" value="MAMMALIAN EPENDYMIN-RELATED PROTEIN 1"/>
    <property type="match status" value="1"/>
</dbReference>